<dbReference type="RefSeq" id="WP_255135014.1">
    <property type="nucleotide sequence ID" value="NZ_JANDBC010000002.1"/>
</dbReference>
<dbReference type="InterPro" id="IPR007627">
    <property type="entry name" value="RNA_pol_sigma70_r2"/>
</dbReference>
<name>A0A9X2L4C6_9BACT</name>
<keyword evidence="4" id="KW-0804">Transcription</keyword>
<evidence type="ECO:0000313" key="6">
    <source>
        <dbReference type="EMBL" id="MCP9292140.1"/>
    </source>
</evidence>
<comment type="caution">
    <text evidence="6">The sequence shown here is derived from an EMBL/GenBank/DDBJ whole genome shotgun (WGS) entry which is preliminary data.</text>
</comment>
<evidence type="ECO:0000256" key="3">
    <source>
        <dbReference type="ARBA" id="ARBA00023082"/>
    </source>
</evidence>
<dbReference type="SUPFAM" id="SSF88659">
    <property type="entry name" value="Sigma3 and sigma4 domains of RNA polymerase sigma factors"/>
    <property type="match status" value="1"/>
</dbReference>
<protein>
    <submittedName>
        <fullName evidence="6">Sigma-70 family RNA polymerase sigma factor</fullName>
    </submittedName>
</protein>
<sequence length="213" mass="24686">MFNWFKKKSASSFTNEEWIEALSPPPEDAAISKLRAYLVRGLKASLYKYVDKNLGDFVEDIAQDSVLKILDKLDTFRGESKFTTWAMKIAVREGYTELRRKRYDDISLQDYVNPKGEKEHAVEIEEKEALPDQIAHESMAVEKVMKVMNEQLTEKQKTVLQYLIIDQIPLTVVADKMDTNRNAIYKLVHDARLKLKNSLELEGIDPEKLLEEM</sequence>
<evidence type="ECO:0000259" key="5">
    <source>
        <dbReference type="Pfam" id="PF04542"/>
    </source>
</evidence>
<dbReference type="GO" id="GO:0016987">
    <property type="term" value="F:sigma factor activity"/>
    <property type="evidence" value="ECO:0007669"/>
    <property type="project" value="UniProtKB-KW"/>
</dbReference>
<evidence type="ECO:0000256" key="2">
    <source>
        <dbReference type="ARBA" id="ARBA00023015"/>
    </source>
</evidence>
<dbReference type="Proteomes" id="UP001139125">
    <property type="component" value="Unassembled WGS sequence"/>
</dbReference>
<evidence type="ECO:0000313" key="7">
    <source>
        <dbReference type="Proteomes" id="UP001139125"/>
    </source>
</evidence>
<organism evidence="6 7">
    <name type="scientific">Gracilimonas sediminicola</name>
    <dbReference type="NCBI Taxonomy" id="2952158"/>
    <lineage>
        <taxon>Bacteria</taxon>
        <taxon>Pseudomonadati</taxon>
        <taxon>Balneolota</taxon>
        <taxon>Balneolia</taxon>
        <taxon>Balneolales</taxon>
        <taxon>Balneolaceae</taxon>
        <taxon>Gracilimonas</taxon>
    </lineage>
</organism>
<accession>A0A9X2L4C6</accession>
<dbReference type="NCBIfam" id="TIGR02937">
    <property type="entry name" value="sigma70-ECF"/>
    <property type="match status" value="1"/>
</dbReference>
<dbReference type="InterPro" id="IPR014284">
    <property type="entry name" value="RNA_pol_sigma-70_dom"/>
</dbReference>
<dbReference type="InterPro" id="IPR039425">
    <property type="entry name" value="RNA_pol_sigma-70-like"/>
</dbReference>
<dbReference type="GO" id="GO:0006352">
    <property type="term" value="P:DNA-templated transcription initiation"/>
    <property type="evidence" value="ECO:0007669"/>
    <property type="project" value="InterPro"/>
</dbReference>
<keyword evidence="2" id="KW-0805">Transcription regulation</keyword>
<evidence type="ECO:0000256" key="1">
    <source>
        <dbReference type="ARBA" id="ARBA00010641"/>
    </source>
</evidence>
<dbReference type="Pfam" id="PF04542">
    <property type="entry name" value="Sigma70_r2"/>
    <property type="match status" value="1"/>
</dbReference>
<dbReference type="AlphaFoldDB" id="A0A9X2L4C6"/>
<keyword evidence="7" id="KW-1185">Reference proteome</keyword>
<dbReference type="SUPFAM" id="SSF88946">
    <property type="entry name" value="Sigma2 domain of RNA polymerase sigma factors"/>
    <property type="match status" value="1"/>
</dbReference>
<dbReference type="PANTHER" id="PTHR43133">
    <property type="entry name" value="RNA POLYMERASE ECF-TYPE SIGMA FACTO"/>
    <property type="match status" value="1"/>
</dbReference>
<proteinExistence type="inferred from homology"/>
<dbReference type="PANTHER" id="PTHR43133:SF51">
    <property type="entry name" value="RNA POLYMERASE SIGMA FACTOR"/>
    <property type="match status" value="1"/>
</dbReference>
<dbReference type="InterPro" id="IPR013324">
    <property type="entry name" value="RNA_pol_sigma_r3/r4-like"/>
</dbReference>
<dbReference type="Gene3D" id="1.10.1740.10">
    <property type="match status" value="1"/>
</dbReference>
<dbReference type="Gene3D" id="1.10.10.10">
    <property type="entry name" value="Winged helix-like DNA-binding domain superfamily/Winged helix DNA-binding domain"/>
    <property type="match status" value="1"/>
</dbReference>
<dbReference type="EMBL" id="JANDBC010000002">
    <property type="protein sequence ID" value="MCP9292140.1"/>
    <property type="molecule type" value="Genomic_DNA"/>
</dbReference>
<comment type="similarity">
    <text evidence="1">Belongs to the sigma-70 factor family. ECF subfamily.</text>
</comment>
<gene>
    <name evidence="6" type="ORF">NM125_11170</name>
</gene>
<dbReference type="InterPro" id="IPR013325">
    <property type="entry name" value="RNA_pol_sigma_r2"/>
</dbReference>
<reference evidence="6" key="1">
    <citation type="submission" date="2022-06" db="EMBL/GenBank/DDBJ databases">
        <title>Gracilimonas sp. CAU 1638 isolated from sea sediment.</title>
        <authorList>
            <person name="Kim W."/>
        </authorList>
    </citation>
    <scope>NUCLEOTIDE SEQUENCE</scope>
    <source>
        <strain evidence="6">CAU 1638</strain>
    </source>
</reference>
<feature type="domain" description="RNA polymerase sigma-70 region 2" evidence="5">
    <location>
        <begin position="40"/>
        <end position="102"/>
    </location>
</feature>
<keyword evidence="3" id="KW-0731">Sigma factor</keyword>
<dbReference type="InterPro" id="IPR036388">
    <property type="entry name" value="WH-like_DNA-bd_sf"/>
</dbReference>
<evidence type="ECO:0000256" key="4">
    <source>
        <dbReference type="ARBA" id="ARBA00023163"/>
    </source>
</evidence>